<dbReference type="InterPro" id="IPR058163">
    <property type="entry name" value="LysR-type_TF_proteobact-type"/>
</dbReference>
<dbReference type="GO" id="GO:0003677">
    <property type="term" value="F:DNA binding"/>
    <property type="evidence" value="ECO:0007669"/>
    <property type="project" value="UniProtKB-KW"/>
</dbReference>
<dbReference type="Proteomes" id="UP000214720">
    <property type="component" value="Unassembled WGS sequence"/>
</dbReference>
<dbReference type="InterPro" id="IPR000847">
    <property type="entry name" value="LysR_HTH_N"/>
</dbReference>
<dbReference type="RefSeq" id="WP_089163253.1">
    <property type="nucleotide sequence ID" value="NZ_MTHB01000181.1"/>
</dbReference>
<dbReference type="FunFam" id="1.10.10.10:FF:000001">
    <property type="entry name" value="LysR family transcriptional regulator"/>
    <property type="match status" value="1"/>
</dbReference>
<dbReference type="Gene3D" id="1.10.10.10">
    <property type="entry name" value="Winged helix-like DNA-binding domain superfamily/Winged helix DNA-binding domain"/>
    <property type="match status" value="1"/>
</dbReference>
<dbReference type="InterPro" id="IPR036390">
    <property type="entry name" value="WH_DNA-bd_sf"/>
</dbReference>
<dbReference type="Pfam" id="PF03466">
    <property type="entry name" value="LysR_substrate"/>
    <property type="match status" value="1"/>
</dbReference>
<organism evidence="6 7">
    <name type="scientific">Caballeronia sordidicola</name>
    <name type="common">Burkholderia sordidicola</name>
    <dbReference type="NCBI Taxonomy" id="196367"/>
    <lineage>
        <taxon>Bacteria</taxon>
        <taxon>Pseudomonadati</taxon>
        <taxon>Pseudomonadota</taxon>
        <taxon>Betaproteobacteria</taxon>
        <taxon>Burkholderiales</taxon>
        <taxon>Burkholderiaceae</taxon>
        <taxon>Caballeronia</taxon>
    </lineage>
</organism>
<dbReference type="PANTHER" id="PTHR30537:SF5">
    <property type="entry name" value="HTH-TYPE TRANSCRIPTIONAL ACTIVATOR TTDR-RELATED"/>
    <property type="match status" value="1"/>
</dbReference>
<evidence type="ECO:0000313" key="6">
    <source>
        <dbReference type="EMBL" id="OXC75387.1"/>
    </source>
</evidence>
<accession>A0A226WX74</accession>
<protein>
    <submittedName>
        <fullName evidence="6">Transcriptional regulator</fullName>
    </submittedName>
</protein>
<evidence type="ECO:0000256" key="4">
    <source>
        <dbReference type="ARBA" id="ARBA00023163"/>
    </source>
</evidence>
<reference evidence="7" key="1">
    <citation type="submission" date="2017-01" db="EMBL/GenBank/DDBJ databases">
        <title>Genome Analysis of Deinococcus marmoris KOPRI26562.</title>
        <authorList>
            <person name="Kim J.H."/>
            <person name="Oh H.-M."/>
        </authorList>
    </citation>
    <scope>NUCLEOTIDE SEQUENCE [LARGE SCALE GENOMIC DNA]</scope>
    <source>
        <strain evidence="7">PAMC 26633</strain>
    </source>
</reference>
<comment type="caution">
    <text evidence="6">The sequence shown here is derived from an EMBL/GenBank/DDBJ whole genome shotgun (WGS) entry which is preliminary data.</text>
</comment>
<evidence type="ECO:0000256" key="1">
    <source>
        <dbReference type="ARBA" id="ARBA00009437"/>
    </source>
</evidence>
<keyword evidence="4" id="KW-0804">Transcription</keyword>
<dbReference type="Gene3D" id="3.40.190.290">
    <property type="match status" value="1"/>
</dbReference>
<dbReference type="OrthoDB" id="9110639at2"/>
<proteinExistence type="inferred from homology"/>
<dbReference type="SUPFAM" id="SSF53850">
    <property type="entry name" value="Periplasmic binding protein-like II"/>
    <property type="match status" value="1"/>
</dbReference>
<name>A0A226WX74_CABSO</name>
<dbReference type="InterPro" id="IPR005119">
    <property type="entry name" value="LysR_subst-bd"/>
</dbReference>
<dbReference type="GO" id="GO:0003700">
    <property type="term" value="F:DNA-binding transcription factor activity"/>
    <property type="evidence" value="ECO:0007669"/>
    <property type="project" value="InterPro"/>
</dbReference>
<comment type="similarity">
    <text evidence="1">Belongs to the LysR transcriptional regulatory family.</text>
</comment>
<dbReference type="CDD" id="cd08422">
    <property type="entry name" value="PBP2_CrgA_like"/>
    <property type="match status" value="1"/>
</dbReference>
<dbReference type="PROSITE" id="PS50931">
    <property type="entry name" value="HTH_LYSR"/>
    <property type="match status" value="1"/>
</dbReference>
<dbReference type="PRINTS" id="PR00039">
    <property type="entry name" value="HTHLYSR"/>
</dbReference>
<evidence type="ECO:0000313" key="7">
    <source>
        <dbReference type="Proteomes" id="UP000214720"/>
    </source>
</evidence>
<evidence type="ECO:0000256" key="2">
    <source>
        <dbReference type="ARBA" id="ARBA00023015"/>
    </source>
</evidence>
<evidence type="ECO:0000259" key="5">
    <source>
        <dbReference type="PROSITE" id="PS50931"/>
    </source>
</evidence>
<sequence>MKNLKQFMSFAAVARNNSFAAAARELALAPSSVAKSVARLESDLGVRLFHRTTRAVRLTAEGDALFAKCARVLEEIDSLELSTTRSAEAPSGTLRVGAPIGYGTRKIVPVLNRLLAAHPALKVDMRLTDERVHPVSEGLDAVIRIGSLDDSGLVARRFDHQHLVLCASPDYIKVHGALNAVEEVEGRSVILFRMPTSGRERPLEFVKGGEKIQLRPPSRFALSHGDAMVEAVLQGAGIAQVPEHMVTHHIREGTLVELLCECRPAPLPVSVLTPSARMMPPRVRSFIDALLDEKMPD</sequence>
<dbReference type="AlphaFoldDB" id="A0A226WX74"/>
<evidence type="ECO:0000256" key="3">
    <source>
        <dbReference type="ARBA" id="ARBA00023125"/>
    </source>
</evidence>
<gene>
    <name evidence="6" type="ORF">BSU04_27230</name>
</gene>
<dbReference type="Pfam" id="PF00126">
    <property type="entry name" value="HTH_1"/>
    <property type="match status" value="1"/>
</dbReference>
<dbReference type="SUPFAM" id="SSF46785">
    <property type="entry name" value="Winged helix' DNA-binding domain"/>
    <property type="match status" value="1"/>
</dbReference>
<feature type="domain" description="HTH lysR-type" evidence="5">
    <location>
        <begin position="1"/>
        <end position="59"/>
    </location>
</feature>
<keyword evidence="2" id="KW-0805">Transcription regulation</keyword>
<dbReference type="EMBL" id="MTHB01000181">
    <property type="protein sequence ID" value="OXC75387.1"/>
    <property type="molecule type" value="Genomic_DNA"/>
</dbReference>
<dbReference type="PANTHER" id="PTHR30537">
    <property type="entry name" value="HTH-TYPE TRANSCRIPTIONAL REGULATOR"/>
    <property type="match status" value="1"/>
</dbReference>
<dbReference type="InterPro" id="IPR036388">
    <property type="entry name" value="WH-like_DNA-bd_sf"/>
</dbReference>
<keyword evidence="3" id="KW-0238">DNA-binding</keyword>